<sequence>MAQKQRVEKGFALNQEQKTTVHEFKKELAQNPEGVSAEKEKFIHGMKTDCHKVLPPNKSE</sequence>
<reference evidence="1 2" key="1">
    <citation type="submission" date="2016-10" db="EMBL/GenBank/DDBJ databases">
        <title>Complete Genome Sequence of Peptococcaceae strain DCMF.</title>
        <authorList>
            <person name="Edwards R.J."/>
            <person name="Holland S.I."/>
            <person name="Deshpande N.P."/>
            <person name="Wong Y.K."/>
            <person name="Ertan H."/>
            <person name="Manefield M."/>
            <person name="Russell T.L."/>
            <person name="Lee M.J."/>
        </authorList>
    </citation>
    <scope>NUCLEOTIDE SEQUENCE [LARGE SCALE GENOMIC DNA]</scope>
    <source>
        <strain evidence="1 2">DCMF</strain>
    </source>
</reference>
<dbReference type="Proteomes" id="UP000323521">
    <property type="component" value="Chromosome"/>
</dbReference>
<keyword evidence="2" id="KW-1185">Reference proteome</keyword>
<dbReference type="AlphaFoldDB" id="A0A3G1KP53"/>
<gene>
    <name evidence="1" type="ORF">DCMF_05090</name>
</gene>
<dbReference type="KEGG" id="fwa:DCMF_05090"/>
<name>A0A3G1KP53_FORW1</name>
<accession>A0A3G1KP53</accession>
<protein>
    <submittedName>
        <fullName evidence="1">Uncharacterized protein</fullName>
    </submittedName>
</protein>
<dbReference type="RefSeq" id="WP_148133426.1">
    <property type="nucleotide sequence ID" value="NZ_CP017634.1"/>
</dbReference>
<proteinExistence type="predicted"/>
<evidence type="ECO:0000313" key="1">
    <source>
        <dbReference type="EMBL" id="ATW24244.1"/>
    </source>
</evidence>
<evidence type="ECO:0000313" key="2">
    <source>
        <dbReference type="Proteomes" id="UP000323521"/>
    </source>
</evidence>
<organism evidence="1 2">
    <name type="scientific">Formimonas warabiya</name>
    <dbReference type="NCBI Taxonomy" id="1761012"/>
    <lineage>
        <taxon>Bacteria</taxon>
        <taxon>Bacillati</taxon>
        <taxon>Bacillota</taxon>
        <taxon>Clostridia</taxon>
        <taxon>Eubacteriales</taxon>
        <taxon>Peptococcaceae</taxon>
        <taxon>Candidatus Formimonas</taxon>
    </lineage>
</organism>
<dbReference type="EMBL" id="CP017634">
    <property type="protein sequence ID" value="ATW24244.1"/>
    <property type="molecule type" value="Genomic_DNA"/>
</dbReference>